<dbReference type="SUPFAM" id="SSF111331">
    <property type="entry name" value="NAD kinase/diacylglycerol kinase-like"/>
    <property type="match status" value="1"/>
</dbReference>
<dbReference type="GO" id="GO:0006741">
    <property type="term" value="P:NADP+ biosynthetic process"/>
    <property type="evidence" value="ECO:0007669"/>
    <property type="project" value="TreeGrafter"/>
</dbReference>
<dbReference type="InterPro" id="IPR017438">
    <property type="entry name" value="ATP-NAD_kinase_N"/>
</dbReference>
<protein>
    <submittedName>
        <fullName evidence="1">ATP-NAD/AcoX kinase</fullName>
    </submittedName>
</protein>
<dbReference type="Proteomes" id="UP000001431">
    <property type="component" value="Chromosome"/>
</dbReference>
<name>A3MXV6_PYRCJ</name>
<dbReference type="STRING" id="410359.Pcal_2058"/>
<evidence type="ECO:0000313" key="1">
    <source>
        <dbReference type="EMBL" id="ABO09473.1"/>
    </source>
</evidence>
<dbReference type="Pfam" id="PF20143">
    <property type="entry name" value="NAD_kinase_C"/>
    <property type="match status" value="1"/>
</dbReference>
<dbReference type="PANTHER" id="PTHR20275">
    <property type="entry name" value="NAD KINASE"/>
    <property type="match status" value="1"/>
</dbReference>
<dbReference type="HOGENOM" id="CLU_1140606_0_0_2"/>
<keyword evidence="2" id="KW-1185">Reference proteome</keyword>
<reference evidence="1" key="1">
    <citation type="submission" date="2007-02" db="EMBL/GenBank/DDBJ databases">
        <title>Complete sequence of Pyrobaculum calidifontis JCM 11548.</title>
        <authorList>
            <consortium name="US DOE Joint Genome Institute"/>
            <person name="Copeland A."/>
            <person name="Lucas S."/>
            <person name="Lapidus A."/>
            <person name="Barry K."/>
            <person name="Glavina del Rio T."/>
            <person name="Dalin E."/>
            <person name="Tice H."/>
            <person name="Pitluck S."/>
            <person name="Chain P."/>
            <person name="Malfatti S."/>
            <person name="Shin M."/>
            <person name="Vergez L."/>
            <person name="Schmutz J."/>
            <person name="Larimer F."/>
            <person name="Land M."/>
            <person name="Hauser L."/>
            <person name="Kyrpides N."/>
            <person name="Mikhailova N."/>
            <person name="Cozen A.E."/>
            <person name="Fitz-Gibbon S.T."/>
            <person name="House C.H."/>
            <person name="Saltikov C."/>
            <person name="Lowe T.M."/>
            <person name="Richardson P."/>
        </authorList>
    </citation>
    <scope>NUCLEOTIDE SEQUENCE [LARGE SCALE GENOMIC DNA]</scope>
    <source>
        <strain evidence="1">JCM 11548</strain>
    </source>
</reference>
<dbReference type="GO" id="GO:0019674">
    <property type="term" value="P:NAD+ metabolic process"/>
    <property type="evidence" value="ECO:0007669"/>
    <property type="project" value="InterPro"/>
</dbReference>
<dbReference type="PANTHER" id="PTHR20275:SF43">
    <property type="entry name" value="BIFUNCTIONAL NADP PHOSPHATASE_NAD KINASE"/>
    <property type="match status" value="1"/>
</dbReference>
<dbReference type="GeneID" id="4910171"/>
<keyword evidence="1" id="KW-0418">Kinase</keyword>
<dbReference type="eggNOG" id="arCOG01348">
    <property type="taxonomic scope" value="Archaea"/>
</dbReference>
<dbReference type="Gene3D" id="3.40.50.10330">
    <property type="entry name" value="Probable inorganic polyphosphate/atp-NAD kinase, domain 1"/>
    <property type="match status" value="1"/>
</dbReference>
<dbReference type="GO" id="GO:0003951">
    <property type="term" value="F:NAD+ kinase activity"/>
    <property type="evidence" value="ECO:0007669"/>
    <property type="project" value="InterPro"/>
</dbReference>
<dbReference type="OrthoDB" id="77798at2157"/>
<evidence type="ECO:0000313" key="2">
    <source>
        <dbReference type="Proteomes" id="UP000001431"/>
    </source>
</evidence>
<dbReference type="AlphaFoldDB" id="A3MXV6"/>
<accession>A3MXV6</accession>
<dbReference type="RefSeq" id="WP_011850731.1">
    <property type="nucleotide sequence ID" value="NC_009073.1"/>
</dbReference>
<dbReference type="EMBL" id="CP000561">
    <property type="protein sequence ID" value="ABO09473.1"/>
    <property type="molecule type" value="Genomic_DNA"/>
</dbReference>
<sequence length="243" mass="26894">MSTFAVFYRPDLGELAEAVKREFNAVDLSCGVGFSHVLILGGDGTLLEAIRRFPCIFDSVVVHLGLGRVNFYRSAEVPMPPREAITRIISNDYKVVDLATLEAGGCTALNEVSFFRREHGRLLSFKILTEEGEIAGRADGVIVSTPHGTSGYVVSTYGPIVDYRADVVVVSFVAPFTLFLRPLVLSSRRVEVEVGEEAVMTCDGREGGVGRRFVVERGKRRLRLAVFGEFNFLNRVMERLRSL</sequence>
<keyword evidence="1" id="KW-0808">Transferase</keyword>
<dbReference type="InterPro" id="IPR017437">
    <property type="entry name" value="ATP-NAD_kinase_PpnK-typ_C"/>
</dbReference>
<dbReference type="InterPro" id="IPR016064">
    <property type="entry name" value="NAD/diacylglycerol_kinase_sf"/>
</dbReference>
<organism evidence="1 2">
    <name type="scientific">Pyrobaculum calidifontis (strain DSM 21063 / JCM 11548 / VA1)</name>
    <dbReference type="NCBI Taxonomy" id="410359"/>
    <lineage>
        <taxon>Archaea</taxon>
        <taxon>Thermoproteota</taxon>
        <taxon>Thermoprotei</taxon>
        <taxon>Thermoproteales</taxon>
        <taxon>Thermoproteaceae</taxon>
        <taxon>Pyrobaculum</taxon>
    </lineage>
</organism>
<proteinExistence type="predicted"/>
<dbReference type="KEGG" id="pcl:Pcal_2058"/>
<dbReference type="Gene3D" id="2.60.200.30">
    <property type="entry name" value="Probable inorganic polyphosphate/atp-NAD kinase, domain 2"/>
    <property type="match status" value="1"/>
</dbReference>
<gene>
    <name evidence="1" type="ordered locus">Pcal_2058</name>
</gene>